<dbReference type="EMBL" id="CAADFS010000101">
    <property type="protein sequence ID" value="VFK50385.1"/>
    <property type="molecule type" value="Genomic_DNA"/>
</dbReference>
<sequence length="171" mass="19660">MRSELLPKKMMTRKSPFSPSEHSGGEFHERLRGRFSGVLRWEQLDGLWEQVLTRSEGWYVYEVGGIPPESPLDFKELQDAVSKIDEVLHSEHEHDYCGIVYADDFAEPTLIKVYDPGNLGVVCGPGGAPVPPRWILSRMQPRALIEETKEIEKVWWKRILPVYRHSKTTTA</sequence>
<organism evidence="2">
    <name type="scientific">Candidatus Kentrum sp. TC</name>
    <dbReference type="NCBI Taxonomy" id="2126339"/>
    <lineage>
        <taxon>Bacteria</taxon>
        <taxon>Pseudomonadati</taxon>
        <taxon>Pseudomonadota</taxon>
        <taxon>Gammaproteobacteria</taxon>
        <taxon>Candidatus Kentrum</taxon>
    </lineage>
</organism>
<protein>
    <submittedName>
        <fullName evidence="2">Uncharacterized protein</fullName>
    </submittedName>
</protein>
<evidence type="ECO:0000256" key="1">
    <source>
        <dbReference type="SAM" id="MobiDB-lite"/>
    </source>
</evidence>
<gene>
    <name evidence="3" type="ORF">BECKTC1821D_GA0114238_11014</name>
    <name evidence="2" type="ORF">BECKTC1821E_GA0114239_104320</name>
</gene>
<dbReference type="EMBL" id="CAADFT010000043">
    <property type="protein sequence ID" value="VFK45145.1"/>
    <property type="molecule type" value="Genomic_DNA"/>
</dbReference>
<evidence type="ECO:0000313" key="2">
    <source>
        <dbReference type="EMBL" id="VFK45145.1"/>
    </source>
</evidence>
<accession>A0A450YUG1</accession>
<evidence type="ECO:0000313" key="3">
    <source>
        <dbReference type="EMBL" id="VFK50385.1"/>
    </source>
</evidence>
<reference evidence="2" key="1">
    <citation type="submission" date="2019-02" db="EMBL/GenBank/DDBJ databases">
        <authorList>
            <person name="Gruber-Vodicka R. H."/>
            <person name="Seah K. B. B."/>
        </authorList>
    </citation>
    <scope>NUCLEOTIDE SEQUENCE</scope>
    <source>
        <strain evidence="3">BECK_BZ123</strain>
        <strain evidence="2">BECK_BZ125</strain>
    </source>
</reference>
<feature type="region of interest" description="Disordered" evidence="1">
    <location>
        <begin position="1"/>
        <end position="25"/>
    </location>
</feature>
<name>A0A450YUG1_9GAMM</name>
<proteinExistence type="predicted"/>
<dbReference type="AlphaFoldDB" id="A0A450YUG1"/>